<reference evidence="14 15" key="1">
    <citation type="journal article" date="2023" name="Elife">
        <title>Identification of key yeast species and microbe-microbe interactions impacting larval growth of Drosophila in the wild.</title>
        <authorList>
            <person name="Mure A."/>
            <person name="Sugiura Y."/>
            <person name="Maeda R."/>
            <person name="Honda K."/>
            <person name="Sakurai N."/>
            <person name="Takahashi Y."/>
            <person name="Watada M."/>
            <person name="Katoh T."/>
            <person name="Gotoh A."/>
            <person name="Gotoh Y."/>
            <person name="Taniguchi I."/>
            <person name="Nakamura K."/>
            <person name="Hayashi T."/>
            <person name="Katayama T."/>
            <person name="Uemura T."/>
            <person name="Hattori Y."/>
        </authorList>
    </citation>
    <scope>NUCLEOTIDE SEQUENCE [LARGE SCALE GENOMIC DNA]</scope>
    <source>
        <strain evidence="14 15">KH-74</strain>
    </source>
</reference>
<feature type="binding site" evidence="9">
    <location>
        <begin position="221"/>
        <end position="222"/>
    </location>
    <ligand>
        <name>NAD(+)</name>
        <dbReference type="ChEBI" id="CHEBI:57540"/>
    </ligand>
</feature>
<evidence type="ECO:0000256" key="8">
    <source>
        <dbReference type="PIRSR" id="PIRSR037938-1"/>
    </source>
</evidence>
<evidence type="ECO:0000256" key="3">
    <source>
        <dbReference type="ARBA" id="ARBA00022679"/>
    </source>
</evidence>
<dbReference type="PROSITE" id="PS50305">
    <property type="entry name" value="SIRTUIN"/>
    <property type="match status" value="1"/>
</dbReference>
<dbReference type="GO" id="GO:0070403">
    <property type="term" value="F:NAD+ binding"/>
    <property type="evidence" value="ECO:0007669"/>
    <property type="project" value="UniProtKB-UniRule"/>
</dbReference>
<dbReference type="GO" id="GO:0008270">
    <property type="term" value="F:zinc ion binding"/>
    <property type="evidence" value="ECO:0007669"/>
    <property type="project" value="UniProtKB-UniRule"/>
</dbReference>
<comment type="caution">
    <text evidence="14">The sequence shown here is derived from an EMBL/GenBank/DDBJ whole genome shotgun (WGS) entry which is preliminary data.</text>
</comment>
<keyword evidence="4 7" id="KW-0479">Metal-binding</keyword>
<dbReference type="InterPro" id="IPR050134">
    <property type="entry name" value="NAD-dep_sirtuin_deacylases"/>
</dbReference>
<evidence type="ECO:0000256" key="2">
    <source>
        <dbReference type="ARBA" id="ARBA00022491"/>
    </source>
</evidence>
<dbReference type="Gene3D" id="3.30.1600.10">
    <property type="entry name" value="SIR2/SIRT2 'Small Domain"/>
    <property type="match status" value="1"/>
</dbReference>
<gene>
    <name evidence="14" type="ORF">DAKH74_036910</name>
</gene>
<comment type="cofactor">
    <cofactor evidence="10">
        <name>Zn(2+)</name>
        <dbReference type="ChEBI" id="CHEBI:29105"/>
    </cofactor>
    <text evidence="10">Binds 1 zinc ion per subunit.</text>
</comment>
<feature type="binding site" evidence="10 11">
    <location>
        <position position="140"/>
    </location>
    <ligand>
        <name>Zn(2+)</name>
        <dbReference type="ChEBI" id="CHEBI:29105"/>
    </ligand>
</feature>
<keyword evidence="3 7" id="KW-0808">Transferase</keyword>
<dbReference type="InterPro" id="IPR026591">
    <property type="entry name" value="Sirtuin_cat_small_dom_sf"/>
</dbReference>
<feature type="binding site" evidence="10 11">
    <location>
        <position position="172"/>
    </location>
    <ligand>
        <name>Zn(2+)</name>
        <dbReference type="ChEBI" id="CHEBI:29105"/>
    </ligand>
</feature>
<evidence type="ECO:0000313" key="14">
    <source>
        <dbReference type="EMBL" id="GMM57075.1"/>
    </source>
</evidence>
<feature type="binding site" evidence="9">
    <location>
        <begin position="37"/>
        <end position="39"/>
    </location>
    <ligand>
        <name>NAD(+)</name>
        <dbReference type="ChEBI" id="CHEBI:57540"/>
    </ligand>
</feature>
<feature type="domain" description="Deacetylase sirtuin-type" evidence="13">
    <location>
        <begin position="1"/>
        <end position="281"/>
    </location>
</feature>
<comment type="similarity">
    <text evidence="1 7">Belongs to the sirtuin family. Class I subfamily.</text>
</comment>
<evidence type="ECO:0000256" key="11">
    <source>
        <dbReference type="PROSITE-ProRule" id="PRU00236"/>
    </source>
</evidence>
<dbReference type="AlphaFoldDB" id="A0AAV5S087"/>
<dbReference type="InterPro" id="IPR026590">
    <property type="entry name" value="Ssirtuin_cat_dom"/>
</dbReference>
<keyword evidence="5 7" id="KW-0862">Zinc</keyword>
<dbReference type="Pfam" id="PF02146">
    <property type="entry name" value="SIR2"/>
    <property type="match status" value="1"/>
</dbReference>
<evidence type="ECO:0000259" key="13">
    <source>
        <dbReference type="PROSITE" id="PS50305"/>
    </source>
</evidence>
<keyword evidence="6 7" id="KW-0520">NAD</keyword>
<feature type="binding site" evidence="10 11">
    <location>
        <position position="137"/>
    </location>
    <ligand>
        <name>Zn(2+)</name>
        <dbReference type="ChEBI" id="CHEBI:29105"/>
    </ligand>
</feature>
<name>A0AAV5S087_MAUHU</name>
<dbReference type="Gene3D" id="3.40.50.1220">
    <property type="entry name" value="TPP-binding domain"/>
    <property type="match status" value="1"/>
</dbReference>
<dbReference type="EMBL" id="BTGD01000011">
    <property type="protein sequence ID" value="GMM57075.1"/>
    <property type="molecule type" value="Genomic_DNA"/>
</dbReference>
<accession>A0AAV5S087</accession>
<evidence type="ECO:0000256" key="1">
    <source>
        <dbReference type="ARBA" id="ARBA00006924"/>
    </source>
</evidence>
<evidence type="ECO:0000256" key="12">
    <source>
        <dbReference type="SAM" id="MobiDB-lite"/>
    </source>
</evidence>
<dbReference type="GO" id="GO:0005634">
    <property type="term" value="C:nucleus"/>
    <property type="evidence" value="ECO:0007669"/>
    <property type="project" value="TreeGrafter"/>
</dbReference>
<dbReference type="EC" id="2.3.1.286" evidence="7"/>
<dbReference type="GO" id="GO:0017136">
    <property type="term" value="F:histone deacetylase activity, NAD-dependent"/>
    <property type="evidence" value="ECO:0007669"/>
    <property type="project" value="InterPro"/>
</dbReference>
<evidence type="ECO:0000256" key="5">
    <source>
        <dbReference type="ARBA" id="ARBA00022833"/>
    </source>
</evidence>
<dbReference type="InterPro" id="IPR017328">
    <property type="entry name" value="Sirtuin_class_I"/>
</dbReference>
<evidence type="ECO:0000256" key="4">
    <source>
        <dbReference type="ARBA" id="ARBA00022723"/>
    </source>
</evidence>
<feature type="binding site" evidence="9">
    <location>
        <begin position="245"/>
        <end position="247"/>
    </location>
    <ligand>
        <name>NAD(+)</name>
        <dbReference type="ChEBI" id="CHEBI:57540"/>
    </ligand>
</feature>
<feature type="binding site" evidence="9">
    <location>
        <begin position="109"/>
        <end position="112"/>
    </location>
    <ligand>
        <name>NAD(+)</name>
        <dbReference type="ChEBI" id="CHEBI:57540"/>
    </ligand>
</feature>
<feature type="region of interest" description="Disordered" evidence="12">
    <location>
        <begin position="330"/>
        <end position="356"/>
    </location>
</feature>
<dbReference type="PANTHER" id="PTHR11085">
    <property type="entry name" value="NAD-DEPENDENT PROTEIN DEACYLASE SIRTUIN-5, MITOCHONDRIAL-RELATED"/>
    <property type="match status" value="1"/>
</dbReference>
<dbReference type="PROSITE" id="PS51257">
    <property type="entry name" value="PROKAR_LIPOPROTEIN"/>
    <property type="match status" value="1"/>
</dbReference>
<dbReference type="SUPFAM" id="SSF52467">
    <property type="entry name" value="DHS-like NAD/FAD-binding domain"/>
    <property type="match status" value="1"/>
</dbReference>
<keyword evidence="15" id="KW-1185">Reference proteome</keyword>
<sequence>MAWEKEIAKLAELVRRDNCNVVVMAGAGISTACGIPDFRSPGTGLYHNLAKLKLPYAEAVFDVDFFRENPKPFYTLASELYPGKFAPSKFHLLLKLLQDKGKLKRVYTQNIDTLERQAGVEADKVIEAHGSFAENHCIDCGKVFEMNVFKKKLEEYNAAAKNAQNDDLWTRCDECEGLIKPRIVFFGENLPKRFFDTWDDDSEELTKLGKKSNTVVIVAGTSLTVYPFAMLPEEVDKHTPRVLVNRECVGDFKANPRDSDIVLETSADDVAQKLVEELGWEEELQTLMTEHGTAENKDVRDELDAIDKKIAKEEEKTVKEEVDTTVSSLTAELGKLGVEDKESKKSLPEKKPNTSK</sequence>
<evidence type="ECO:0000256" key="9">
    <source>
        <dbReference type="PIRSR" id="PIRSR037938-2"/>
    </source>
</evidence>
<feature type="binding site" evidence="9">
    <location>
        <begin position="27"/>
        <end position="31"/>
    </location>
    <ligand>
        <name>NAD(+)</name>
        <dbReference type="ChEBI" id="CHEBI:57540"/>
    </ligand>
</feature>
<keyword evidence="2" id="KW-0678">Repressor</keyword>
<evidence type="ECO:0000313" key="15">
    <source>
        <dbReference type="Proteomes" id="UP001377567"/>
    </source>
</evidence>
<organism evidence="14 15">
    <name type="scientific">Maudiozyma humilis</name>
    <name type="common">Sour dough yeast</name>
    <name type="synonym">Kazachstania humilis</name>
    <dbReference type="NCBI Taxonomy" id="51915"/>
    <lineage>
        <taxon>Eukaryota</taxon>
        <taxon>Fungi</taxon>
        <taxon>Dikarya</taxon>
        <taxon>Ascomycota</taxon>
        <taxon>Saccharomycotina</taxon>
        <taxon>Saccharomycetes</taxon>
        <taxon>Saccharomycetales</taxon>
        <taxon>Saccharomycetaceae</taxon>
        <taxon>Maudiozyma</taxon>
    </lineage>
</organism>
<dbReference type="CDD" id="cd01408">
    <property type="entry name" value="SIRT1"/>
    <property type="match status" value="1"/>
</dbReference>
<dbReference type="InterPro" id="IPR029035">
    <property type="entry name" value="DHS-like_NAD/FAD-binding_dom"/>
</dbReference>
<dbReference type="PIRSF" id="PIRSF037938">
    <property type="entry name" value="SIR2_euk"/>
    <property type="match status" value="1"/>
</dbReference>
<evidence type="ECO:0000256" key="7">
    <source>
        <dbReference type="PIRNR" id="PIRNR037938"/>
    </source>
</evidence>
<comment type="catalytic activity">
    <reaction evidence="7">
        <text>N(6)-acetyl-L-lysyl-[protein] + NAD(+) + H2O = 2''-O-acetyl-ADP-D-ribose + nicotinamide + L-lysyl-[protein]</text>
        <dbReference type="Rhea" id="RHEA:43636"/>
        <dbReference type="Rhea" id="RHEA-COMP:9752"/>
        <dbReference type="Rhea" id="RHEA-COMP:10731"/>
        <dbReference type="ChEBI" id="CHEBI:15377"/>
        <dbReference type="ChEBI" id="CHEBI:17154"/>
        <dbReference type="ChEBI" id="CHEBI:29969"/>
        <dbReference type="ChEBI" id="CHEBI:57540"/>
        <dbReference type="ChEBI" id="CHEBI:61930"/>
        <dbReference type="ChEBI" id="CHEBI:83767"/>
        <dbReference type="EC" id="2.3.1.286"/>
    </reaction>
</comment>
<dbReference type="Proteomes" id="UP001377567">
    <property type="component" value="Unassembled WGS sequence"/>
</dbReference>
<protein>
    <recommendedName>
        <fullName evidence="7">NAD-dependent protein deacetylase</fullName>
        <ecNumber evidence="7">2.3.1.286</ecNumber>
    </recommendedName>
</protein>
<dbReference type="InterPro" id="IPR003000">
    <property type="entry name" value="Sirtuin"/>
</dbReference>
<dbReference type="PANTHER" id="PTHR11085:SF6">
    <property type="entry name" value="NAD-DEPENDENT PROTEIN DEACETYLASE SIRTUIN-2"/>
    <property type="match status" value="1"/>
</dbReference>
<evidence type="ECO:0000256" key="6">
    <source>
        <dbReference type="ARBA" id="ARBA00023027"/>
    </source>
</evidence>
<feature type="active site" description="Proton acceptor" evidence="8 11">
    <location>
        <position position="129"/>
    </location>
</feature>
<feature type="binding site" evidence="10 11">
    <location>
        <position position="175"/>
    </location>
    <ligand>
        <name>Zn(2+)</name>
        <dbReference type="ChEBI" id="CHEBI:29105"/>
    </ligand>
</feature>
<evidence type="ECO:0000256" key="10">
    <source>
        <dbReference type="PIRSR" id="PIRSR037938-3"/>
    </source>
</evidence>
<proteinExistence type="inferred from homology"/>
<feature type="compositionally biased region" description="Basic and acidic residues" evidence="12">
    <location>
        <begin position="337"/>
        <end position="356"/>
    </location>
</feature>